<keyword evidence="5" id="KW-1185">Reference proteome</keyword>
<keyword evidence="2" id="KW-0472">Membrane</keyword>
<dbReference type="InterPro" id="IPR046529">
    <property type="entry name" value="DUF6594"/>
</dbReference>
<keyword evidence="2" id="KW-0812">Transmembrane</keyword>
<proteinExistence type="predicted"/>
<reference evidence="4 5" key="1">
    <citation type="journal article" date="2016" name="Nat. Commun.">
        <title>Ectomycorrhizal ecology is imprinted in the genome of the dominant symbiotic fungus Cenococcum geophilum.</title>
        <authorList>
            <consortium name="DOE Joint Genome Institute"/>
            <person name="Peter M."/>
            <person name="Kohler A."/>
            <person name="Ohm R.A."/>
            <person name="Kuo A."/>
            <person name="Krutzmann J."/>
            <person name="Morin E."/>
            <person name="Arend M."/>
            <person name="Barry K.W."/>
            <person name="Binder M."/>
            <person name="Choi C."/>
            <person name="Clum A."/>
            <person name="Copeland A."/>
            <person name="Grisel N."/>
            <person name="Haridas S."/>
            <person name="Kipfer T."/>
            <person name="LaButti K."/>
            <person name="Lindquist E."/>
            <person name="Lipzen A."/>
            <person name="Maire R."/>
            <person name="Meier B."/>
            <person name="Mihaltcheva S."/>
            <person name="Molinier V."/>
            <person name="Murat C."/>
            <person name="Poggeler S."/>
            <person name="Quandt C.A."/>
            <person name="Sperisen C."/>
            <person name="Tritt A."/>
            <person name="Tisserant E."/>
            <person name="Crous P.W."/>
            <person name="Henrissat B."/>
            <person name="Nehls U."/>
            <person name="Egli S."/>
            <person name="Spatafora J.W."/>
            <person name="Grigoriev I.V."/>
            <person name="Martin F.M."/>
        </authorList>
    </citation>
    <scope>NUCLEOTIDE SEQUENCE [LARGE SCALE GENOMIC DNA]</scope>
    <source>
        <strain evidence="4 5">CBS 207.34</strain>
    </source>
</reference>
<feature type="transmembrane region" description="Helical" evidence="2">
    <location>
        <begin position="178"/>
        <end position="197"/>
    </location>
</feature>
<keyword evidence="1" id="KW-0175">Coiled coil</keyword>
<evidence type="ECO:0000256" key="2">
    <source>
        <dbReference type="SAM" id="Phobius"/>
    </source>
</evidence>
<evidence type="ECO:0000313" key="5">
    <source>
        <dbReference type="Proteomes" id="UP000250140"/>
    </source>
</evidence>
<dbReference type="PANTHER" id="PTHR34502:SF3">
    <property type="entry name" value="DUF6594 DOMAIN-CONTAINING PROTEIN"/>
    <property type="match status" value="1"/>
</dbReference>
<feature type="coiled-coil region" evidence="1">
    <location>
        <begin position="35"/>
        <end position="62"/>
    </location>
</feature>
<sequence>VENCPKGYPNLAAFLDSDENFTVYRRFGYLQARLLLDKQDDMRKLEEKLDEMDREDEGIQSKRLITRDLKQQEAESRRELFKAIEEKFCEYAHILTAAQTLMAFNRPATSDYQSVANYIYNKKPVVEDEQTWIYCKEDMITLRKGRAHAWLDTGIERLLSYAICIALSLVTRARRHEVLAAAAAYCAVLVVFLGNVGP</sequence>
<evidence type="ECO:0000256" key="1">
    <source>
        <dbReference type="SAM" id="Coils"/>
    </source>
</evidence>
<dbReference type="Pfam" id="PF20237">
    <property type="entry name" value="DUF6594"/>
    <property type="match status" value="1"/>
</dbReference>
<evidence type="ECO:0000313" key="4">
    <source>
        <dbReference type="EMBL" id="OCL06508.1"/>
    </source>
</evidence>
<dbReference type="AlphaFoldDB" id="A0A8E2EY68"/>
<dbReference type="Proteomes" id="UP000250140">
    <property type="component" value="Unassembled WGS sequence"/>
</dbReference>
<name>A0A8E2EY68_9PEZI</name>
<gene>
    <name evidence="4" type="ORF">AOQ84DRAFT_410867</name>
</gene>
<protein>
    <recommendedName>
        <fullName evidence="3">DUF6594 domain-containing protein</fullName>
    </recommendedName>
</protein>
<accession>A0A8E2EY68</accession>
<keyword evidence="2" id="KW-1133">Transmembrane helix</keyword>
<feature type="domain" description="DUF6594" evidence="3">
    <location>
        <begin position="8"/>
        <end position="159"/>
    </location>
</feature>
<dbReference type="PANTHER" id="PTHR34502">
    <property type="entry name" value="DUF6594 DOMAIN-CONTAINING PROTEIN-RELATED"/>
    <property type="match status" value="1"/>
</dbReference>
<dbReference type="EMBL" id="KV750052">
    <property type="protein sequence ID" value="OCL06508.1"/>
    <property type="molecule type" value="Genomic_DNA"/>
</dbReference>
<feature type="non-terminal residue" evidence="4">
    <location>
        <position position="1"/>
    </location>
</feature>
<dbReference type="OrthoDB" id="3533814at2759"/>
<organism evidence="4 5">
    <name type="scientific">Glonium stellatum</name>
    <dbReference type="NCBI Taxonomy" id="574774"/>
    <lineage>
        <taxon>Eukaryota</taxon>
        <taxon>Fungi</taxon>
        <taxon>Dikarya</taxon>
        <taxon>Ascomycota</taxon>
        <taxon>Pezizomycotina</taxon>
        <taxon>Dothideomycetes</taxon>
        <taxon>Pleosporomycetidae</taxon>
        <taxon>Gloniales</taxon>
        <taxon>Gloniaceae</taxon>
        <taxon>Glonium</taxon>
    </lineage>
</organism>
<evidence type="ECO:0000259" key="3">
    <source>
        <dbReference type="Pfam" id="PF20237"/>
    </source>
</evidence>